<keyword evidence="2" id="KW-1185">Reference proteome</keyword>
<reference evidence="1" key="1">
    <citation type="submission" date="2022-04" db="EMBL/GenBank/DDBJ databases">
        <title>Chromosome-scale genome assembly of Holotrichia oblita Faldermann.</title>
        <authorList>
            <person name="Rongchong L."/>
        </authorList>
    </citation>
    <scope>NUCLEOTIDE SEQUENCE</scope>
    <source>
        <strain evidence="1">81SQS9</strain>
    </source>
</reference>
<protein>
    <submittedName>
        <fullName evidence="1">Zinc finger fyve/phd-type</fullName>
    </submittedName>
</protein>
<accession>A0ACB9TC48</accession>
<evidence type="ECO:0000313" key="1">
    <source>
        <dbReference type="EMBL" id="KAI4464358.1"/>
    </source>
</evidence>
<gene>
    <name evidence="1" type="ORF">MML48_3g00018147</name>
</gene>
<evidence type="ECO:0000313" key="2">
    <source>
        <dbReference type="Proteomes" id="UP001056778"/>
    </source>
</evidence>
<dbReference type="Proteomes" id="UP001056778">
    <property type="component" value="Chromosome 3"/>
</dbReference>
<dbReference type="EMBL" id="CM043017">
    <property type="protein sequence ID" value="KAI4464358.1"/>
    <property type="molecule type" value="Genomic_DNA"/>
</dbReference>
<sequence length="167" mass="18917">MATLAVEKSSRPLQKPNTASFIETSSGSEDDIPLAHLQKRLKSRPRNYFQQILSTPDLKQAVTAGPPRKKTINYRAQTVTRILLQPNSDVPSSSRSIPEQNISSKTKDWYCPACKENRLTDMRQCVKCKVWYHEECVGLTESDLLFQCPECFVSYIQCVSLFTGTPK</sequence>
<name>A0ACB9TC48_HOLOL</name>
<proteinExistence type="predicted"/>
<comment type="caution">
    <text evidence="1">The sequence shown here is derived from an EMBL/GenBank/DDBJ whole genome shotgun (WGS) entry which is preliminary data.</text>
</comment>
<organism evidence="1 2">
    <name type="scientific">Holotrichia oblita</name>
    <name type="common">Chafer beetle</name>
    <dbReference type="NCBI Taxonomy" id="644536"/>
    <lineage>
        <taxon>Eukaryota</taxon>
        <taxon>Metazoa</taxon>
        <taxon>Ecdysozoa</taxon>
        <taxon>Arthropoda</taxon>
        <taxon>Hexapoda</taxon>
        <taxon>Insecta</taxon>
        <taxon>Pterygota</taxon>
        <taxon>Neoptera</taxon>
        <taxon>Endopterygota</taxon>
        <taxon>Coleoptera</taxon>
        <taxon>Polyphaga</taxon>
        <taxon>Scarabaeiformia</taxon>
        <taxon>Scarabaeidae</taxon>
        <taxon>Melolonthinae</taxon>
        <taxon>Holotrichia</taxon>
    </lineage>
</organism>